<dbReference type="GO" id="GO:0022627">
    <property type="term" value="C:cytosolic small ribosomal subunit"/>
    <property type="evidence" value="ECO:0007669"/>
    <property type="project" value="TreeGrafter"/>
</dbReference>
<dbReference type="GeneID" id="37269391"/>
<dbReference type="SMART" id="SM01386">
    <property type="entry name" value="Ribosomal_S13_N"/>
    <property type="match status" value="1"/>
</dbReference>
<organism evidence="6 7">
    <name type="scientific">Tilletiopsis washingtonensis</name>
    <dbReference type="NCBI Taxonomy" id="58919"/>
    <lineage>
        <taxon>Eukaryota</taxon>
        <taxon>Fungi</taxon>
        <taxon>Dikarya</taxon>
        <taxon>Basidiomycota</taxon>
        <taxon>Ustilaginomycotina</taxon>
        <taxon>Exobasidiomycetes</taxon>
        <taxon>Entylomatales</taxon>
        <taxon>Entylomatales incertae sedis</taxon>
        <taxon>Tilletiopsis</taxon>
    </lineage>
</organism>
<dbReference type="HAMAP" id="MF_01343_A">
    <property type="entry name" value="Ribosomal_uS15_A"/>
    <property type="match status" value="1"/>
</dbReference>
<evidence type="ECO:0000256" key="4">
    <source>
        <dbReference type="RuleBase" id="RU003919"/>
    </source>
</evidence>
<name>A0A316ZHT7_9BASI</name>
<proteinExistence type="inferred from homology"/>
<dbReference type="InterPro" id="IPR023029">
    <property type="entry name" value="Ribosomal_uS15_arc_euk"/>
</dbReference>
<evidence type="ECO:0000313" key="6">
    <source>
        <dbReference type="EMBL" id="PWN99855.1"/>
    </source>
</evidence>
<keyword evidence="3 4" id="KW-0687">Ribonucleoprotein</keyword>
<dbReference type="CDD" id="cd00353">
    <property type="entry name" value="Ribosomal_S15p_S13e"/>
    <property type="match status" value="1"/>
</dbReference>
<dbReference type="Gene3D" id="1.10.287.10">
    <property type="entry name" value="S15/NS1, RNA-binding"/>
    <property type="match status" value="1"/>
</dbReference>
<keyword evidence="7" id="KW-1185">Reference proteome</keyword>
<sequence length="151" mass="16843">MGRMHSKGKGISSSALPYRRAPPSWLKTTPDEVCTQICKLARKGLAPSQIGVQLRDSQGIAQVRFVTGNKILRILKSEGLAPSIPEDLYHLIKKAVAVRGHLEQNRKDMDAKFRLILIESRVHRLARYYRTVGKLAPTFKYEAATASTMVA</sequence>
<comment type="similarity">
    <text evidence="1 4">Belongs to the universal ribosomal protein uS15 family.</text>
</comment>
<dbReference type="SMART" id="SM01387">
    <property type="entry name" value="Ribosomal_S15"/>
    <property type="match status" value="1"/>
</dbReference>
<evidence type="ECO:0000256" key="3">
    <source>
        <dbReference type="ARBA" id="ARBA00023274"/>
    </source>
</evidence>
<dbReference type="Pfam" id="PF08069">
    <property type="entry name" value="Ribosomal_S13_N"/>
    <property type="match status" value="1"/>
</dbReference>
<evidence type="ECO:0000256" key="2">
    <source>
        <dbReference type="ARBA" id="ARBA00022980"/>
    </source>
</evidence>
<keyword evidence="2 4" id="KW-0689">Ribosomal protein</keyword>
<dbReference type="GO" id="GO:0006412">
    <property type="term" value="P:translation"/>
    <property type="evidence" value="ECO:0007669"/>
    <property type="project" value="InterPro"/>
</dbReference>
<accession>A0A316ZHT7</accession>
<evidence type="ECO:0000313" key="7">
    <source>
        <dbReference type="Proteomes" id="UP000245946"/>
    </source>
</evidence>
<dbReference type="GO" id="GO:0070181">
    <property type="term" value="F:small ribosomal subunit rRNA binding"/>
    <property type="evidence" value="ECO:0007669"/>
    <property type="project" value="TreeGrafter"/>
</dbReference>
<feature type="domain" description="Small ribosomal subunit protein uS15 N-terminal" evidence="5">
    <location>
        <begin position="1"/>
        <end position="60"/>
    </location>
</feature>
<dbReference type="InterPro" id="IPR009068">
    <property type="entry name" value="uS15_NS1_RNA-bd_sf"/>
</dbReference>
<dbReference type="SUPFAM" id="SSF47060">
    <property type="entry name" value="S15/NS1 RNA-binding domain"/>
    <property type="match status" value="1"/>
</dbReference>
<dbReference type="EMBL" id="KZ819287">
    <property type="protein sequence ID" value="PWN99855.1"/>
    <property type="molecule type" value="Genomic_DNA"/>
</dbReference>
<dbReference type="NCBIfam" id="NF006331">
    <property type="entry name" value="PRK08561.1"/>
    <property type="match status" value="1"/>
</dbReference>
<evidence type="ECO:0000256" key="1">
    <source>
        <dbReference type="ARBA" id="ARBA00008434"/>
    </source>
</evidence>
<gene>
    <name evidence="6" type="ORF">FA09DRAFT_328630</name>
</gene>
<dbReference type="GO" id="GO:0003735">
    <property type="term" value="F:structural constituent of ribosome"/>
    <property type="evidence" value="ECO:0007669"/>
    <property type="project" value="InterPro"/>
</dbReference>
<dbReference type="Gene3D" id="4.10.860.130">
    <property type="match status" value="1"/>
</dbReference>
<dbReference type="PANTHER" id="PTHR11885:SF6">
    <property type="entry name" value="SMALL RIBOSOMAL SUBUNIT PROTEIN US15"/>
    <property type="match status" value="1"/>
</dbReference>
<dbReference type="FunFam" id="4.10.860.130:FF:000001">
    <property type="entry name" value="40S ribosomal protein S13"/>
    <property type="match status" value="1"/>
</dbReference>
<dbReference type="InterPro" id="IPR012606">
    <property type="entry name" value="Ribosomal_uS15_N"/>
</dbReference>
<dbReference type="PANTHER" id="PTHR11885">
    <property type="entry name" value="RIBOSOMAL PROTEIN S15P/S13E"/>
    <property type="match status" value="1"/>
</dbReference>
<dbReference type="RefSeq" id="XP_025600134.1">
    <property type="nucleotide sequence ID" value="XM_025741847.1"/>
</dbReference>
<protein>
    <submittedName>
        <fullName evidence="6">40S ribosomal protein S13</fullName>
    </submittedName>
</protein>
<dbReference type="FunFam" id="1.10.287.10:FF:000003">
    <property type="entry name" value="40S ribosomal protein S13"/>
    <property type="match status" value="1"/>
</dbReference>
<dbReference type="STRING" id="58919.A0A316ZHT7"/>
<dbReference type="InterPro" id="IPR000589">
    <property type="entry name" value="Ribosomal_uS15"/>
</dbReference>
<dbReference type="OrthoDB" id="623277at2759"/>
<dbReference type="Proteomes" id="UP000245946">
    <property type="component" value="Unassembled WGS sequence"/>
</dbReference>
<evidence type="ECO:0000259" key="5">
    <source>
        <dbReference type="SMART" id="SM01386"/>
    </source>
</evidence>
<dbReference type="AlphaFoldDB" id="A0A316ZHT7"/>
<dbReference type="PROSITE" id="PS00362">
    <property type="entry name" value="RIBOSOMAL_S15"/>
    <property type="match status" value="1"/>
</dbReference>
<reference evidence="6 7" key="1">
    <citation type="journal article" date="2018" name="Mol. Biol. Evol.">
        <title>Broad Genomic Sampling Reveals a Smut Pathogenic Ancestry of the Fungal Clade Ustilaginomycotina.</title>
        <authorList>
            <person name="Kijpornyongpan T."/>
            <person name="Mondo S.J."/>
            <person name="Barry K."/>
            <person name="Sandor L."/>
            <person name="Lee J."/>
            <person name="Lipzen A."/>
            <person name="Pangilinan J."/>
            <person name="LaButti K."/>
            <person name="Hainaut M."/>
            <person name="Henrissat B."/>
            <person name="Grigoriev I.V."/>
            <person name="Spatafora J.W."/>
            <person name="Aime M.C."/>
        </authorList>
    </citation>
    <scope>NUCLEOTIDE SEQUENCE [LARGE SCALE GENOMIC DNA]</scope>
    <source>
        <strain evidence="6 7">MCA 4186</strain>
    </source>
</reference>
<dbReference type="Pfam" id="PF00312">
    <property type="entry name" value="Ribosomal_S15"/>
    <property type="match status" value="1"/>
</dbReference>
<dbReference type="GO" id="GO:0005730">
    <property type="term" value="C:nucleolus"/>
    <property type="evidence" value="ECO:0007669"/>
    <property type="project" value="TreeGrafter"/>
</dbReference>